<organism evidence="6 7">
    <name type="scientific">Pseudanabaena frigida</name>
    <dbReference type="NCBI Taxonomy" id="945775"/>
    <lineage>
        <taxon>Bacteria</taxon>
        <taxon>Bacillati</taxon>
        <taxon>Cyanobacteriota</taxon>
        <taxon>Cyanophyceae</taxon>
        <taxon>Pseudanabaenales</taxon>
        <taxon>Pseudanabaenaceae</taxon>
        <taxon>Pseudanabaena</taxon>
    </lineage>
</organism>
<keyword evidence="3" id="KW-0408">Iron</keyword>
<name>A0A2W4WKH2_9CYAN</name>
<dbReference type="Proteomes" id="UP000249467">
    <property type="component" value="Unassembled WGS sequence"/>
</dbReference>
<accession>A0A2W4WKH2</accession>
<dbReference type="EMBL" id="QBML01000001">
    <property type="protein sequence ID" value="PZO44952.1"/>
    <property type="molecule type" value="Genomic_DNA"/>
</dbReference>
<dbReference type="InterPro" id="IPR004843">
    <property type="entry name" value="Calcineurin-like_PHP"/>
</dbReference>
<dbReference type="InterPro" id="IPR029052">
    <property type="entry name" value="Metallo-depent_PP-like"/>
</dbReference>
<dbReference type="PANTHER" id="PTHR42988:SF2">
    <property type="entry name" value="CYCLIC NUCLEOTIDE PHOSPHODIESTERASE CBUA0032-RELATED"/>
    <property type="match status" value="1"/>
</dbReference>
<reference evidence="6 7" key="1">
    <citation type="submission" date="2018-04" db="EMBL/GenBank/DDBJ databases">
        <authorList>
            <person name="Go L.Y."/>
            <person name="Mitchell J.A."/>
        </authorList>
    </citation>
    <scope>NUCLEOTIDE SEQUENCE [LARGE SCALE GENOMIC DNA]</scope>
    <source>
        <strain evidence="6">ULC066bin1</strain>
    </source>
</reference>
<dbReference type="InterPro" id="IPR050884">
    <property type="entry name" value="CNP_phosphodiesterase-III"/>
</dbReference>
<feature type="domain" description="Calcineurin-like phosphoesterase" evidence="5">
    <location>
        <begin position="5"/>
        <end position="220"/>
    </location>
</feature>
<evidence type="ECO:0000256" key="3">
    <source>
        <dbReference type="ARBA" id="ARBA00023004"/>
    </source>
</evidence>
<dbReference type="PANTHER" id="PTHR42988">
    <property type="entry name" value="PHOSPHOHYDROLASE"/>
    <property type="match status" value="1"/>
</dbReference>
<evidence type="ECO:0000256" key="1">
    <source>
        <dbReference type="ARBA" id="ARBA00022723"/>
    </source>
</evidence>
<evidence type="ECO:0000259" key="5">
    <source>
        <dbReference type="Pfam" id="PF00149"/>
    </source>
</evidence>
<keyword evidence="2" id="KW-0378">Hydrolase</keyword>
<dbReference type="GO" id="GO:0016787">
    <property type="term" value="F:hydrolase activity"/>
    <property type="evidence" value="ECO:0007669"/>
    <property type="project" value="UniProtKB-KW"/>
</dbReference>
<dbReference type="GO" id="GO:0046872">
    <property type="term" value="F:metal ion binding"/>
    <property type="evidence" value="ECO:0007669"/>
    <property type="project" value="UniProtKB-KW"/>
</dbReference>
<dbReference type="SUPFAM" id="SSF56300">
    <property type="entry name" value="Metallo-dependent phosphatases"/>
    <property type="match status" value="1"/>
</dbReference>
<protein>
    <submittedName>
        <fullName evidence="6">Metallophosphoesterase</fullName>
    </submittedName>
</protein>
<sequence length="374" mass="43386">MALKFKFAIASDLHIALPHTIWQHPARFHLVEYSIPVFEEVLSELASLDLDFLLLPGDLTQHGEPENHQWLSERLAKLPYPVYVIAGNHDVPRIETFDRFTPHYTKFGFKSGIRDPQKLYYECEVLPNVRLIGLNSNQFDAEGKQIGWIDEEQLVWLQSILERREYELNLVTIHHNVLEHMHDQSSNALGKRYMLANAEKLCEILHQAKVKLVFTGHLHVQDIAYSDRYDFYDITTGSLVSYPHPYRVLNYISDASGDRLEIESFRVKSIPEQLDLLHFSREWMGDRAHPFVLKLLTHPPLNLPLAIAESLTPDLRYFWAYIADGDAQFHFPNFPPLAKAYFEAFSDIPPKDNNVTLTLKRSPAIQLPEISHRR</sequence>
<evidence type="ECO:0000313" key="7">
    <source>
        <dbReference type="Proteomes" id="UP000249467"/>
    </source>
</evidence>
<comment type="similarity">
    <text evidence="4">Belongs to the cyclic nucleotide phosphodiesterase class-III family.</text>
</comment>
<evidence type="ECO:0000256" key="2">
    <source>
        <dbReference type="ARBA" id="ARBA00022801"/>
    </source>
</evidence>
<proteinExistence type="inferred from homology"/>
<dbReference type="Pfam" id="PF00149">
    <property type="entry name" value="Metallophos"/>
    <property type="match status" value="1"/>
</dbReference>
<reference evidence="6 7" key="2">
    <citation type="submission" date="2018-06" db="EMBL/GenBank/DDBJ databases">
        <title>Metagenomic assembly of (sub)arctic Cyanobacteria and their associated microbiome from non-axenic cultures.</title>
        <authorList>
            <person name="Baurain D."/>
        </authorList>
    </citation>
    <scope>NUCLEOTIDE SEQUENCE [LARGE SCALE GENOMIC DNA]</scope>
    <source>
        <strain evidence="6">ULC066bin1</strain>
    </source>
</reference>
<evidence type="ECO:0000313" key="6">
    <source>
        <dbReference type="EMBL" id="PZO44952.1"/>
    </source>
</evidence>
<dbReference type="AlphaFoldDB" id="A0A2W4WKH2"/>
<keyword evidence="1" id="KW-0479">Metal-binding</keyword>
<comment type="caution">
    <text evidence="6">The sequence shown here is derived from an EMBL/GenBank/DDBJ whole genome shotgun (WGS) entry which is preliminary data.</text>
</comment>
<evidence type="ECO:0000256" key="4">
    <source>
        <dbReference type="ARBA" id="ARBA00025742"/>
    </source>
</evidence>
<gene>
    <name evidence="6" type="ORF">DCF19_00160</name>
</gene>
<dbReference type="Gene3D" id="3.60.21.10">
    <property type="match status" value="1"/>
</dbReference>